<proteinExistence type="predicted"/>
<dbReference type="Proteomes" id="UP000248597">
    <property type="component" value="Unassembled WGS sequence"/>
</dbReference>
<dbReference type="InterPro" id="IPR002539">
    <property type="entry name" value="MaoC-like_dom"/>
</dbReference>
<accession>A0A2W5N603</accession>
<name>A0A2W5N603_SPHMC</name>
<evidence type="ECO:0000259" key="1">
    <source>
        <dbReference type="Pfam" id="PF01575"/>
    </source>
</evidence>
<dbReference type="EMBL" id="QFPJ01000027">
    <property type="protein sequence ID" value="PZQ21570.1"/>
    <property type="molecule type" value="Genomic_DNA"/>
</dbReference>
<protein>
    <submittedName>
        <fullName evidence="2">Acyl dehydratase</fullName>
    </submittedName>
</protein>
<comment type="caution">
    <text evidence="2">The sequence shown here is derived from an EMBL/GenBank/DDBJ whole genome shotgun (WGS) entry which is preliminary data.</text>
</comment>
<dbReference type="PANTHER" id="PTHR43664:SF1">
    <property type="entry name" value="BETA-METHYLMALYL-COA DEHYDRATASE"/>
    <property type="match status" value="1"/>
</dbReference>
<gene>
    <name evidence="2" type="ORF">DI569_11495</name>
</gene>
<feature type="domain" description="MaoC-like" evidence="1">
    <location>
        <begin position="16"/>
        <end position="114"/>
    </location>
</feature>
<dbReference type="AlphaFoldDB" id="A0A2W5N603"/>
<dbReference type="PANTHER" id="PTHR43664">
    <property type="entry name" value="MONOAMINE OXIDASE-RELATED"/>
    <property type="match status" value="1"/>
</dbReference>
<dbReference type="SUPFAM" id="SSF54637">
    <property type="entry name" value="Thioesterase/thiol ester dehydrase-isomerase"/>
    <property type="match status" value="1"/>
</dbReference>
<dbReference type="InterPro" id="IPR052342">
    <property type="entry name" value="MCH/BMMD"/>
</dbReference>
<reference evidence="2 3" key="1">
    <citation type="submission" date="2017-08" db="EMBL/GenBank/DDBJ databases">
        <title>Infants hospitalized years apart are colonized by the same room-sourced microbial strains.</title>
        <authorList>
            <person name="Brooks B."/>
            <person name="Olm M.R."/>
            <person name="Firek B.A."/>
            <person name="Baker R."/>
            <person name="Thomas B.C."/>
            <person name="Morowitz M.J."/>
            <person name="Banfield J.F."/>
        </authorList>
    </citation>
    <scope>NUCLEOTIDE SEQUENCE [LARGE SCALE GENOMIC DNA]</scope>
    <source>
        <strain evidence="2">S2_005_003_R2_47</strain>
    </source>
</reference>
<evidence type="ECO:0000313" key="2">
    <source>
        <dbReference type="EMBL" id="PZQ21570.1"/>
    </source>
</evidence>
<organism evidence="2 3">
    <name type="scientific">Sphingopyxis macrogoltabida</name>
    <name type="common">Sphingomonas macrogoltabidus</name>
    <dbReference type="NCBI Taxonomy" id="33050"/>
    <lineage>
        <taxon>Bacteria</taxon>
        <taxon>Pseudomonadati</taxon>
        <taxon>Pseudomonadota</taxon>
        <taxon>Alphaproteobacteria</taxon>
        <taxon>Sphingomonadales</taxon>
        <taxon>Sphingomonadaceae</taxon>
        <taxon>Sphingopyxis</taxon>
    </lineage>
</organism>
<dbReference type="Gene3D" id="3.10.129.10">
    <property type="entry name" value="Hotdog Thioesterase"/>
    <property type="match status" value="1"/>
</dbReference>
<evidence type="ECO:0000313" key="3">
    <source>
        <dbReference type="Proteomes" id="UP000248597"/>
    </source>
</evidence>
<dbReference type="Pfam" id="PF01575">
    <property type="entry name" value="MaoC_dehydratas"/>
    <property type="match status" value="1"/>
</dbReference>
<dbReference type="InterPro" id="IPR029069">
    <property type="entry name" value="HotDog_dom_sf"/>
</dbReference>
<dbReference type="CDD" id="cd03454">
    <property type="entry name" value="YdeM"/>
    <property type="match status" value="1"/>
</dbReference>
<sequence>MFYYEDLEVGAVRQFGNKTVTREQVIDFAEKYDPQPFHLDDAAAADTYFGRLSASGWHTGAMTMRMMVDDMKDRQQAGLGSPGIEDLRWLTPVYPDDTLRCESEVLEKRRSASRPEMGIFKTKITVFNQHDQPVMTMRSAAMIRVRDASGAD</sequence>